<dbReference type="STRING" id="1390249.BHU72_11005"/>
<dbReference type="Proteomes" id="UP000095255">
    <property type="component" value="Unassembled WGS sequence"/>
</dbReference>
<dbReference type="GO" id="GO:0070677">
    <property type="term" value="F:rRNA (cytosine-2'-O-)-methyltransferase activity"/>
    <property type="evidence" value="ECO:0007669"/>
    <property type="project" value="UniProtKB-UniRule"/>
</dbReference>
<dbReference type="InterPro" id="IPR018063">
    <property type="entry name" value="SAM_MeTrfase_RsmI_CS"/>
</dbReference>
<dbReference type="InterPro" id="IPR000878">
    <property type="entry name" value="4pyrrol_Mease"/>
</dbReference>
<dbReference type="InterPro" id="IPR014776">
    <property type="entry name" value="4pyrrole_Mease_sub2"/>
</dbReference>
<evidence type="ECO:0000313" key="9">
    <source>
        <dbReference type="Proteomes" id="UP000095255"/>
    </source>
</evidence>
<dbReference type="PIRSF" id="PIRSF005917">
    <property type="entry name" value="MTase_YraL"/>
    <property type="match status" value="1"/>
</dbReference>
<protein>
    <recommendedName>
        <fullName evidence="6">Ribosomal RNA small subunit methyltransferase I</fullName>
        <ecNumber evidence="6">2.1.1.198</ecNumber>
    </recommendedName>
    <alternativeName>
        <fullName evidence="6">16S rRNA 2'-O-ribose C1402 methyltransferase</fullName>
    </alternativeName>
    <alternativeName>
        <fullName evidence="6">rRNA (cytidine-2'-O-)-methyltransferase RsmI</fullName>
    </alternativeName>
</protein>
<dbReference type="AlphaFoldDB" id="A0A1E5L2I2"/>
<keyword evidence="9" id="KW-1185">Reference proteome</keyword>
<dbReference type="OrthoDB" id="9809084at2"/>
<name>A0A1E5L2I2_9FIRM</name>
<evidence type="ECO:0000256" key="3">
    <source>
        <dbReference type="ARBA" id="ARBA00022603"/>
    </source>
</evidence>
<dbReference type="EC" id="2.1.1.198" evidence="6"/>
<dbReference type="HAMAP" id="MF_01877">
    <property type="entry name" value="16SrRNA_methyltr_I"/>
    <property type="match status" value="1"/>
</dbReference>
<gene>
    <name evidence="6" type="primary">rsmI</name>
    <name evidence="8" type="ORF">BHU72_11005</name>
</gene>
<dbReference type="PANTHER" id="PTHR46111:SF1">
    <property type="entry name" value="RIBOSOMAL RNA SMALL SUBUNIT METHYLTRANSFERASE I"/>
    <property type="match status" value="1"/>
</dbReference>
<keyword evidence="1 6" id="KW-0963">Cytoplasm</keyword>
<dbReference type="NCBIfam" id="TIGR00096">
    <property type="entry name" value="16S rRNA (cytidine(1402)-2'-O)-methyltransferase"/>
    <property type="match status" value="1"/>
</dbReference>
<dbReference type="InterPro" id="IPR008189">
    <property type="entry name" value="rRNA_ssu_MeTfrase_I"/>
</dbReference>
<keyword evidence="4 6" id="KW-0808">Transferase</keyword>
<organism evidence="8 9">
    <name type="scientific">Desulfuribacillus stibiiarsenatis</name>
    <dbReference type="NCBI Taxonomy" id="1390249"/>
    <lineage>
        <taxon>Bacteria</taxon>
        <taxon>Bacillati</taxon>
        <taxon>Bacillota</taxon>
        <taxon>Desulfuribacillia</taxon>
        <taxon>Desulfuribacillales</taxon>
        <taxon>Desulfuribacillaceae</taxon>
        <taxon>Desulfuribacillus</taxon>
    </lineage>
</organism>
<dbReference type="FunFam" id="3.30.950.10:FF:000002">
    <property type="entry name" value="Ribosomal RNA small subunit methyltransferase I"/>
    <property type="match status" value="1"/>
</dbReference>
<keyword evidence="5 6" id="KW-0949">S-adenosyl-L-methionine</keyword>
<accession>A0A1E5L2I2</accession>
<dbReference type="SUPFAM" id="SSF53790">
    <property type="entry name" value="Tetrapyrrole methylase"/>
    <property type="match status" value="1"/>
</dbReference>
<evidence type="ECO:0000256" key="2">
    <source>
        <dbReference type="ARBA" id="ARBA00022552"/>
    </source>
</evidence>
<evidence type="ECO:0000256" key="4">
    <source>
        <dbReference type="ARBA" id="ARBA00022679"/>
    </source>
</evidence>
<dbReference type="FunFam" id="3.40.1010.10:FF:000002">
    <property type="entry name" value="Ribosomal RNA small subunit methyltransferase I"/>
    <property type="match status" value="1"/>
</dbReference>
<evidence type="ECO:0000256" key="5">
    <source>
        <dbReference type="ARBA" id="ARBA00022691"/>
    </source>
</evidence>
<evidence type="ECO:0000259" key="7">
    <source>
        <dbReference type="Pfam" id="PF00590"/>
    </source>
</evidence>
<dbReference type="GO" id="GO:0005737">
    <property type="term" value="C:cytoplasm"/>
    <property type="evidence" value="ECO:0007669"/>
    <property type="project" value="UniProtKB-SubCell"/>
</dbReference>
<dbReference type="RefSeq" id="WP_069703309.1">
    <property type="nucleotide sequence ID" value="NZ_MJAT01000039.1"/>
</dbReference>
<sequence>MGFVQSSFNNSVIEGQLYMVATPIGNLDDMTPRAIQILKEVDFIAAEDTRQTRKLLNFFDIQTKVISYHEHNKEQKGDYLIEELQKGRKIALVSDAGLPGISDPGADIARLAIEAHIPVIPIPGASASLTSLIAAGLSTNRFLFYGFLDRQRNKRKKELEKLKGLPFTMIFYEAPHRIIDSLQDMQAVLGDREVSVGRELTKKFEQFIRGPISFCMEIIENQKIQGEFTLVVSGASEAEQQDLKRQEQWWLEVSIQDHVNHYIGLGHDSKEAIKLVAKEREVPKRDVYQAYHEL</sequence>
<comment type="similarity">
    <text evidence="6">Belongs to the methyltransferase superfamily. RsmI family.</text>
</comment>
<dbReference type="CDD" id="cd11648">
    <property type="entry name" value="RsmI"/>
    <property type="match status" value="1"/>
</dbReference>
<dbReference type="EMBL" id="MJAT01000039">
    <property type="protein sequence ID" value="OEH84326.1"/>
    <property type="molecule type" value="Genomic_DNA"/>
</dbReference>
<feature type="domain" description="Tetrapyrrole methylase" evidence="7">
    <location>
        <begin position="17"/>
        <end position="212"/>
    </location>
</feature>
<dbReference type="Gene3D" id="3.40.1010.10">
    <property type="entry name" value="Cobalt-precorrin-4 Transmethylase, Domain 1"/>
    <property type="match status" value="1"/>
</dbReference>
<comment type="catalytic activity">
    <reaction evidence="6">
        <text>cytidine(1402) in 16S rRNA + S-adenosyl-L-methionine = 2'-O-methylcytidine(1402) in 16S rRNA + S-adenosyl-L-homocysteine + H(+)</text>
        <dbReference type="Rhea" id="RHEA:42924"/>
        <dbReference type="Rhea" id="RHEA-COMP:10285"/>
        <dbReference type="Rhea" id="RHEA-COMP:10286"/>
        <dbReference type="ChEBI" id="CHEBI:15378"/>
        <dbReference type="ChEBI" id="CHEBI:57856"/>
        <dbReference type="ChEBI" id="CHEBI:59789"/>
        <dbReference type="ChEBI" id="CHEBI:74495"/>
        <dbReference type="ChEBI" id="CHEBI:82748"/>
        <dbReference type="EC" id="2.1.1.198"/>
    </reaction>
</comment>
<comment type="caution">
    <text evidence="8">The sequence shown here is derived from an EMBL/GenBank/DDBJ whole genome shotgun (WGS) entry which is preliminary data.</text>
</comment>
<dbReference type="Pfam" id="PF00590">
    <property type="entry name" value="TP_methylase"/>
    <property type="match status" value="1"/>
</dbReference>
<evidence type="ECO:0000313" key="8">
    <source>
        <dbReference type="EMBL" id="OEH84326.1"/>
    </source>
</evidence>
<keyword evidence="3 6" id="KW-0489">Methyltransferase</keyword>
<comment type="function">
    <text evidence="6">Catalyzes the 2'-O-methylation of the ribose of cytidine 1402 (C1402) in 16S rRNA.</text>
</comment>
<reference evidence="8 9" key="1">
    <citation type="submission" date="2016-09" db="EMBL/GenBank/DDBJ databases">
        <title>Desulfuribacillus arsenicus sp. nov., an obligately anaerobic, dissimilatory arsenic- and antimonate-reducing bacterium isolated from anoxic sediments.</title>
        <authorList>
            <person name="Abin C.A."/>
            <person name="Hollibaugh J.T."/>
        </authorList>
    </citation>
    <scope>NUCLEOTIDE SEQUENCE [LARGE SCALE GENOMIC DNA]</scope>
    <source>
        <strain evidence="8 9">MLFW-2</strain>
    </source>
</reference>
<dbReference type="Gene3D" id="3.30.950.10">
    <property type="entry name" value="Methyltransferase, Cobalt-precorrin-4 Transmethylase, Domain 2"/>
    <property type="match status" value="1"/>
</dbReference>
<keyword evidence="2 6" id="KW-0698">rRNA processing</keyword>
<evidence type="ECO:0000256" key="1">
    <source>
        <dbReference type="ARBA" id="ARBA00022490"/>
    </source>
</evidence>
<evidence type="ECO:0000256" key="6">
    <source>
        <dbReference type="HAMAP-Rule" id="MF_01877"/>
    </source>
</evidence>
<comment type="subcellular location">
    <subcellularLocation>
        <location evidence="6">Cytoplasm</location>
    </subcellularLocation>
</comment>
<dbReference type="InterPro" id="IPR035996">
    <property type="entry name" value="4pyrrol_Methylase_sf"/>
</dbReference>
<dbReference type="PROSITE" id="PS01296">
    <property type="entry name" value="RSMI"/>
    <property type="match status" value="1"/>
</dbReference>
<dbReference type="PANTHER" id="PTHR46111">
    <property type="entry name" value="RIBOSOMAL RNA SMALL SUBUNIT METHYLTRANSFERASE I"/>
    <property type="match status" value="1"/>
</dbReference>
<proteinExistence type="inferred from homology"/>
<dbReference type="InterPro" id="IPR014777">
    <property type="entry name" value="4pyrrole_Mease_sub1"/>
</dbReference>